<proteinExistence type="predicted"/>
<evidence type="ECO:0000256" key="4">
    <source>
        <dbReference type="ARBA" id="ARBA00022758"/>
    </source>
</evidence>
<dbReference type="EMBL" id="MT334602">
    <property type="protein sequence ID" value="QPL17783.1"/>
    <property type="molecule type" value="Genomic_RNA"/>
</dbReference>
<evidence type="ECO:0000256" key="9">
    <source>
        <dbReference type="SAM" id="MobiDB-lite"/>
    </source>
</evidence>
<keyword evidence="3" id="KW-0812">Transmembrane</keyword>
<dbReference type="SUPFAM" id="SSF50494">
    <property type="entry name" value="Trypsin-like serine proteases"/>
    <property type="match status" value="1"/>
</dbReference>
<feature type="region of interest" description="Disordered" evidence="9">
    <location>
        <begin position="453"/>
        <end position="543"/>
    </location>
</feature>
<reference evidence="11" key="1">
    <citation type="submission" date="2020-04" db="EMBL/GenBank/DDBJ databases">
        <title>Transcriptome data analysis revealed novel viruses for genus Pistacia in Iran, China, and Italy.</title>
        <authorList>
            <person name="Mohammadi M."/>
            <person name="Hosseini A."/>
            <person name="Nasrollanejad S."/>
        </authorList>
    </citation>
    <scope>NUCLEOTIDE SEQUENCE</scope>
    <source>
        <strain evidence="11">PisChn-A</strain>
    </source>
</reference>
<evidence type="ECO:0000313" key="11">
    <source>
        <dbReference type="EMBL" id="QPL17783.1"/>
    </source>
</evidence>
<dbReference type="Pfam" id="PF02122">
    <property type="entry name" value="Peptidase_S39"/>
    <property type="match status" value="1"/>
</dbReference>
<dbReference type="Gene3D" id="2.40.10.10">
    <property type="entry name" value="Trypsin-like serine proteases"/>
    <property type="match status" value="2"/>
</dbReference>
<evidence type="ECO:0000256" key="1">
    <source>
        <dbReference type="ARBA" id="ARBA00004141"/>
    </source>
</evidence>
<evidence type="ECO:0000256" key="8">
    <source>
        <dbReference type="ARBA" id="ARBA00023136"/>
    </source>
</evidence>
<evidence type="ECO:0000256" key="7">
    <source>
        <dbReference type="ARBA" id="ARBA00022989"/>
    </source>
</evidence>
<dbReference type="GO" id="GO:0016020">
    <property type="term" value="C:membrane"/>
    <property type="evidence" value="ECO:0007669"/>
    <property type="project" value="UniProtKB-SubCell"/>
</dbReference>
<dbReference type="InterPro" id="IPR043504">
    <property type="entry name" value="Peptidase_S1_PA_chymotrypsin"/>
</dbReference>
<evidence type="ECO:0000256" key="6">
    <source>
        <dbReference type="ARBA" id="ARBA00022825"/>
    </source>
</evidence>
<dbReference type="GO" id="GO:0075523">
    <property type="term" value="P:viral translational frameshifting"/>
    <property type="evidence" value="ECO:0007669"/>
    <property type="project" value="UniProtKB-KW"/>
</dbReference>
<name>A0A7T0M811_9VIRU</name>
<protein>
    <submittedName>
        <fullName evidence="11">Peptidase</fullName>
    </submittedName>
</protein>
<keyword evidence="8" id="KW-0472">Membrane</keyword>
<keyword evidence="4" id="KW-0688">Ribosomal frameshifting</keyword>
<evidence type="ECO:0000259" key="10">
    <source>
        <dbReference type="PROSITE" id="PS51868"/>
    </source>
</evidence>
<evidence type="ECO:0000256" key="5">
    <source>
        <dbReference type="ARBA" id="ARBA00022801"/>
    </source>
</evidence>
<keyword evidence="2" id="KW-0645">Protease</keyword>
<keyword evidence="5" id="KW-0378">Hydrolase</keyword>
<evidence type="ECO:0000256" key="3">
    <source>
        <dbReference type="ARBA" id="ARBA00022692"/>
    </source>
</evidence>
<keyword evidence="6" id="KW-0720">Serine protease</keyword>
<evidence type="ECO:0000256" key="2">
    <source>
        <dbReference type="ARBA" id="ARBA00022670"/>
    </source>
</evidence>
<comment type="subcellular location">
    <subcellularLocation>
        <location evidence="1">Membrane</location>
        <topology evidence="1">Multi-pass membrane protein</topology>
    </subcellularLocation>
</comment>
<accession>A0A7T0M811</accession>
<dbReference type="InterPro" id="IPR009003">
    <property type="entry name" value="Peptidase_S1_PA"/>
</dbReference>
<feature type="compositionally biased region" description="Basic residues" evidence="9">
    <location>
        <begin position="528"/>
        <end position="543"/>
    </location>
</feature>
<dbReference type="GO" id="GO:0006508">
    <property type="term" value="P:proteolysis"/>
    <property type="evidence" value="ECO:0007669"/>
    <property type="project" value="UniProtKB-KW"/>
</dbReference>
<dbReference type="PROSITE" id="PS51868">
    <property type="entry name" value="PEPTIDASE_S39"/>
    <property type="match status" value="1"/>
</dbReference>
<dbReference type="GO" id="GO:0004252">
    <property type="term" value="F:serine-type endopeptidase activity"/>
    <property type="evidence" value="ECO:0007669"/>
    <property type="project" value="InterPro"/>
</dbReference>
<sequence>MYLTEAVWLLIGLWMTALFQFEREGLSAAIPLMGLSSLSTLVWMLACSAHCMRLIWLSWRVKTSPEPELLQEYGIINGVPRFDSEKGIVLDCMMPDGKQYPVVLNPEWWNLLPSDLSRSWNKETAIKNSIASSVEPGKEPGSLVMLKDLMTGAVAGMGARVTWDNQSYLMTTHHTWFCPTTALAMCKAGVSLKCDLDWPVAIGSAADSTDFVLIRVPEQVWSKLGVKSSQLCTLTGRVVGAVYGGTSSTKLRSTSGAIWVGENSHNVYHKCSTGDGWSGSPLFYMGNVVGMHLGTQQAGLNRACNVAAVLNSFRGANFRETSVYESSQCEIPEEEMRSREYEFEELSFVGELADGRRVLMGNKEFARIMVKQEQSFKRKPWSQDEDEWDLGPIPSWKETAVHLNGRRAALEKQVPPSMSSVVMNGEPAPSPQKVCSLEALAVLASRLERLEESQKERALRTQNASSQSSTSTDGLKEEPKLSAAPSSFKPPGTNAVYVRKQSEKQPATSNPGIPEQKSQEKSEGISGTKKRSRKRSRKSRGKK</sequence>
<organism evidence="11">
    <name type="scientific">Pistacia sobemo-like virus</name>
    <dbReference type="NCBI Taxonomy" id="2794233"/>
    <lineage>
        <taxon>Viruses</taxon>
        <taxon>Riboviria</taxon>
        <taxon>Orthornavirae</taxon>
        <taxon>Pisuviricota</taxon>
        <taxon>Pisoniviricetes</taxon>
        <taxon>Sobelivirales</taxon>
        <taxon>Solemoviridae</taxon>
    </lineage>
</organism>
<dbReference type="InterPro" id="IPR000382">
    <property type="entry name" value="Peptidase_S39B_luteovirus"/>
</dbReference>
<feature type="domain" description="Peptidase S39" evidence="10">
    <location>
        <begin position="126"/>
        <end position="325"/>
    </location>
</feature>
<keyword evidence="7" id="KW-1133">Transmembrane helix</keyword>